<reference evidence="3" key="1">
    <citation type="journal article" date="2019" name="Int. J. Syst. Evol. Microbiol.">
        <title>The Global Catalogue of Microorganisms (GCM) 10K type strain sequencing project: providing services to taxonomists for standard genome sequencing and annotation.</title>
        <authorList>
            <consortium name="The Broad Institute Genomics Platform"/>
            <consortium name="The Broad Institute Genome Sequencing Center for Infectious Disease"/>
            <person name="Wu L."/>
            <person name="Ma J."/>
        </authorList>
    </citation>
    <scope>NUCLEOTIDE SEQUENCE [LARGE SCALE GENOMIC DNA]</scope>
    <source>
        <strain evidence="3">JCM 18303</strain>
    </source>
</reference>
<evidence type="ECO:0000256" key="1">
    <source>
        <dbReference type="SAM" id="Phobius"/>
    </source>
</evidence>
<keyword evidence="1" id="KW-1133">Transmembrane helix</keyword>
<proteinExistence type="predicted"/>
<gene>
    <name evidence="2" type="ORF">GCM10023321_77030</name>
</gene>
<feature type="transmembrane region" description="Helical" evidence="1">
    <location>
        <begin position="185"/>
        <end position="204"/>
    </location>
</feature>
<keyword evidence="3" id="KW-1185">Reference proteome</keyword>
<evidence type="ECO:0000313" key="3">
    <source>
        <dbReference type="Proteomes" id="UP001428817"/>
    </source>
</evidence>
<dbReference type="EMBL" id="BAABJP010000058">
    <property type="protein sequence ID" value="GAA5174057.1"/>
    <property type="molecule type" value="Genomic_DNA"/>
</dbReference>
<evidence type="ECO:0000313" key="2">
    <source>
        <dbReference type="EMBL" id="GAA5174057.1"/>
    </source>
</evidence>
<comment type="caution">
    <text evidence="2">The sequence shown here is derived from an EMBL/GenBank/DDBJ whole genome shotgun (WGS) entry which is preliminary data.</text>
</comment>
<dbReference type="RefSeq" id="WP_185059917.1">
    <property type="nucleotide sequence ID" value="NZ_BAABJP010000058.1"/>
</dbReference>
<keyword evidence="1" id="KW-0472">Membrane</keyword>
<organism evidence="2 3">
    <name type="scientific">Pseudonocardia eucalypti</name>
    <dbReference type="NCBI Taxonomy" id="648755"/>
    <lineage>
        <taxon>Bacteria</taxon>
        <taxon>Bacillati</taxon>
        <taxon>Actinomycetota</taxon>
        <taxon>Actinomycetes</taxon>
        <taxon>Pseudonocardiales</taxon>
        <taxon>Pseudonocardiaceae</taxon>
        <taxon>Pseudonocardia</taxon>
    </lineage>
</organism>
<protein>
    <submittedName>
        <fullName evidence="2">Uncharacterized protein</fullName>
    </submittedName>
</protein>
<name>A0ABP9RAI1_9PSEU</name>
<sequence length="267" mass="29812">MTTQPEPDARETRALVLVPRRPERPAERPRERYVMPLPERAAMWREQLSDELAAVYSDVDFDLRRRVQQVLVAVEETVGQLDPAKDWPALAGWLRDRLAFEMRENHLLAAGSMRAISLRSAERLRLGTTQVIDPPVPAPPTDLAVSLAEAPKGPEAARTGGVMNVVLRGYLGFVMYFMLSHFVGLDLPLALGLLPAALMAGLAVREERTRKLATRRAEAEQALRGYVAEFGMWVGKGSQDLLRRMEQDLRAGYEARIDAALARRAHA</sequence>
<keyword evidence="1" id="KW-0812">Transmembrane</keyword>
<accession>A0ABP9RAI1</accession>
<dbReference type="Proteomes" id="UP001428817">
    <property type="component" value="Unassembled WGS sequence"/>
</dbReference>